<dbReference type="PANTHER" id="PTHR11274:SF0">
    <property type="entry name" value="GENERAL TRANSCRIPTION AND DNA REPAIR FACTOR IIH HELICASE SUBUNIT XPB"/>
    <property type="match status" value="1"/>
</dbReference>
<dbReference type="GO" id="GO:0003677">
    <property type="term" value="F:DNA binding"/>
    <property type="evidence" value="ECO:0007669"/>
    <property type="project" value="InterPro"/>
</dbReference>
<dbReference type="Pfam" id="PF04851">
    <property type="entry name" value="ResIII"/>
    <property type="match status" value="1"/>
</dbReference>
<comment type="similarity">
    <text evidence="1">Belongs to the helicase family. RAD25/XPB subfamily.</text>
</comment>
<organism evidence="12 13">
    <name type="scientific">Acidianus hospitalis</name>
    <dbReference type="NCBI Taxonomy" id="563177"/>
    <lineage>
        <taxon>Archaea</taxon>
        <taxon>Thermoproteota</taxon>
        <taxon>Thermoprotei</taxon>
        <taxon>Sulfolobales</taxon>
        <taxon>Sulfolobaceae</taxon>
        <taxon>Acidianus</taxon>
    </lineage>
</organism>
<keyword evidence="3" id="KW-0378">Hydrolase</keyword>
<proteinExistence type="inferred from homology"/>
<evidence type="ECO:0000256" key="9">
    <source>
        <dbReference type="ARBA" id="ARBA00048988"/>
    </source>
</evidence>
<dbReference type="PROSITE" id="PS51194">
    <property type="entry name" value="HELICASE_CTER"/>
    <property type="match status" value="1"/>
</dbReference>
<keyword evidence="6" id="KW-0413">Isomerase</keyword>
<comment type="caution">
    <text evidence="12">The sequence shown here is derived from an EMBL/GenBank/DDBJ whole genome shotgun (WGS) entry which is preliminary data.</text>
</comment>
<dbReference type="InterPro" id="IPR032438">
    <property type="entry name" value="ERCC3_RAD25_C"/>
</dbReference>
<dbReference type="SMART" id="SM00487">
    <property type="entry name" value="DEXDc"/>
    <property type="match status" value="1"/>
</dbReference>
<dbReference type="Gene3D" id="3.40.50.300">
    <property type="entry name" value="P-loop containing nucleotide triphosphate hydrolases"/>
    <property type="match status" value="2"/>
</dbReference>
<accession>A0A2T9X944</accession>
<dbReference type="AlphaFoldDB" id="A0A2T9X944"/>
<dbReference type="EC" id="5.6.2.4" evidence="8"/>
<dbReference type="PROSITE" id="PS51192">
    <property type="entry name" value="HELICASE_ATP_BIND_1"/>
    <property type="match status" value="1"/>
</dbReference>
<dbReference type="SMART" id="SM00490">
    <property type="entry name" value="HELICc"/>
    <property type="match status" value="1"/>
</dbReference>
<evidence type="ECO:0000256" key="8">
    <source>
        <dbReference type="ARBA" id="ARBA00034808"/>
    </source>
</evidence>
<dbReference type="SUPFAM" id="SSF52540">
    <property type="entry name" value="P-loop containing nucleoside triphosphate hydrolases"/>
    <property type="match status" value="2"/>
</dbReference>
<evidence type="ECO:0000256" key="7">
    <source>
        <dbReference type="ARBA" id="ARBA00034617"/>
    </source>
</evidence>
<dbReference type="GO" id="GO:0140097">
    <property type="term" value="F:catalytic activity, acting on DNA"/>
    <property type="evidence" value="ECO:0007669"/>
    <property type="project" value="UniProtKB-ARBA"/>
</dbReference>
<dbReference type="PANTHER" id="PTHR11274">
    <property type="entry name" value="RAD25/XP-B DNA REPAIR HELICASE"/>
    <property type="match status" value="1"/>
</dbReference>
<dbReference type="CDD" id="cd17926">
    <property type="entry name" value="DEXHc_RE"/>
    <property type="match status" value="1"/>
</dbReference>
<dbReference type="Proteomes" id="UP000245638">
    <property type="component" value="Unassembled WGS sequence"/>
</dbReference>
<comment type="catalytic activity">
    <reaction evidence="7">
        <text>Couples ATP hydrolysis with the unwinding of duplex DNA by translocating in the 3'-5' direction.</text>
        <dbReference type="EC" id="5.6.2.4"/>
    </reaction>
</comment>
<keyword evidence="5" id="KW-0067">ATP-binding</keyword>
<evidence type="ECO:0000256" key="3">
    <source>
        <dbReference type="ARBA" id="ARBA00022801"/>
    </source>
</evidence>
<evidence type="ECO:0000256" key="4">
    <source>
        <dbReference type="ARBA" id="ARBA00022806"/>
    </source>
</evidence>
<gene>
    <name evidence="12" type="ORF">DDW13_02610</name>
</gene>
<feature type="domain" description="Helicase C-terminal" evidence="11">
    <location>
        <begin position="315"/>
        <end position="449"/>
    </location>
</feature>
<protein>
    <recommendedName>
        <fullName evidence="8">DNA 3'-5' helicase</fullName>
        <ecNumber evidence="8">5.6.2.4</ecNumber>
    </recommendedName>
</protein>
<dbReference type="InterPro" id="IPR006935">
    <property type="entry name" value="Helicase/UvrB_N"/>
</dbReference>
<sequence length="449" mass="51668">MVRLSYYKGLLLSDYYAPGLKWSDEFKKYIGFAYKYRDVLEYFKREEIEIEDNVLDTLPFPMIEDKITLRDYQAKALFFWNRAGKRGIIVLPTGAGKTAVGIKAITKVKTSTLILVPTIDLLDQWYEKIKDSLNYSPGRIGGGYDELKAITVITYDSAYTRVEEIGNKFAFVIFDEVHHLPSEGYSQVAQMLASPYRLGLTATPEREDSRHKLLPDLVGPVVFRLRTSDLAGKYLAEFEIKKIYVSLTDEEKKKYEELRKKLKQFLSSRNMKLDSLESFHKLVKLAGRDPEAREALLAWHTALRISVNSKAKIEKLRELLNEYCNEKENKIIIFTRDVEMAYNVSREFLIPVVTYKTSKDERSEILRKFKEGKYKVIVASSVFDEGVDIPDANIGIVLGGYGTSRQMLQRLGRISRKKEGEKNKALLIEIVTKGTSDYNLSKRRHRATV</sequence>
<evidence type="ECO:0000259" key="10">
    <source>
        <dbReference type="PROSITE" id="PS51192"/>
    </source>
</evidence>
<evidence type="ECO:0000256" key="6">
    <source>
        <dbReference type="ARBA" id="ARBA00023235"/>
    </source>
</evidence>
<dbReference type="GO" id="GO:0016787">
    <property type="term" value="F:hydrolase activity"/>
    <property type="evidence" value="ECO:0007669"/>
    <property type="project" value="UniProtKB-KW"/>
</dbReference>
<feature type="domain" description="Helicase ATP-binding" evidence="10">
    <location>
        <begin position="78"/>
        <end position="222"/>
    </location>
</feature>
<dbReference type="CDD" id="cd18789">
    <property type="entry name" value="SF2_C_XPB"/>
    <property type="match status" value="1"/>
</dbReference>
<dbReference type="InterPro" id="IPR014001">
    <property type="entry name" value="Helicase_ATP-bd"/>
</dbReference>
<evidence type="ECO:0000256" key="2">
    <source>
        <dbReference type="ARBA" id="ARBA00022741"/>
    </source>
</evidence>
<dbReference type="EMBL" id="QEFD01000081">
    <property type="protein sequence ID" value="PVU76616.1"/>
    <property type="molecule type" value="Genomic_DNA"/>
</dbReference>
<name>A0A2T9X944_9CREN</name>
<dbReference type="GO" id="GO:0005524">
    <property type="term" value="F:ATP binding"/>
    <property type="evidence" value="ECO:0007669"/>
    <property type="project" value="UniProtKB-KW"/>
</dbReference>
<reference evidence="12 13" key="1">
    <citation type="journal article" date="2015" name="Appl. Environ. Microbiol.">
        <title>Nanoarchaeota, Their Sulfolobales Host, and Nanoarchaeota Virus Distribution across Yellowstone National Park Hot Springs.</title>
        <authorList>
            <person name="Munson-McGee J.H."/>
            <person name="Field E.K."/>
            <person name="Bateson M."/>
            <person name="Rooney C."/>
            <person name="Stepanauskas R."/>
            <person name="Young M.J."/>
        </authorList>
    </citation>
    <scope>NUCLEOTIDE SEQUENCE [LARGE SCALE GENOMIC DNA]</scope>
    <source>
        <strain evidence="12">SCGC AC-742_N10</strain>
    </source>
</reference>
<comment type="catalytic activity">
    <reaction evidence="9">
        <text>ATP + H2O = ADP + phosphate + H(+)</text>
        <dbReference type="Rhea" id="RHEA:13065"/>
        <dbReference type="ChEBI" id="CHEBI:15377"/>
        <dbReference type="ChEBI" id="CHEBI:15378"/>
        <dbReference type="ChEBI" id="CHEBI:30616"/>
        <dbReference type="ChEBI" id="CHEBI:43474"/>
        <dbReference type="ChEBI" id="CHEBI:456216"/>
        <dbReference type="EC" id="5.6.2.4"/>
    </reaction>
</comment>
<dbReference type="InterPro" id="IPR050615">
    <property type="entry name" value="ATP-dep_DNA_Helicase"/>
</dbReference>
<dbReference type="InterPro" id="IPR040699">
    <property type="entry name" value="XPB_DRD"/>
</dbReference>
<evidence type="ECO:0000256" key="1">
    <source>
        <dbReference type="ARBA" id="ARBA00006637"/>
    </source>
</evidence>
<dbReference type="Gene3D" id="3.40.1170.30">
    <property type="match status" value="1"/>
</dbReference>
<keyword evidence="4 12" id="KW-0347">Helicase</keyword>
<evidence type="ECO:0000256" key="5">
    <source>
        <dbReference type="ARBA" id="ARBA00022840"/>
    </source>
</evidence>
<dbReference type="InterPro" id="IPR027417">
    <property type="entry name" value="P-loop_NTPase"/>
</dbReference>
<dbReference type="Pfam" id="PF18458">
    <property type="entry name" value="XPB_DRD"/>
    <property type="match status" value="1"/>
</dbReference>
<keyword evidence="2" id="KW-0547">Nucleotide-binding</keyword>
<dbReference type="GO" id="GO:0004386">
    <property type="term" value="F:helicase activity"/>
    <property type="evidence" value="ECO:0007669"/>
    <property type="project" value="UniProtKB-KW"/>
</dbReference>
<dbReference type="Pfam" id="PF00271">
    <property type="entry name" value="Helicase_C"/>
    <property type="match status" value="1"/>
</dbReference>
<evidence type="ECO:0000313" key="13">
    <source>
        <dbReference type="Proteomes" id="UP000245638"/>
    </source>
</evidence>
<evidence type="ECO:0000313" key="12">
    <source>
        <dbReference type="EMBL" id="PVU76616.1"/>
    </source>
</evidence>
<evidence type="ECO:0000259" key="11">
    <source>
        <dbReference type="PROSITE" id="PS51194"/>
    </source>
</evidence>
<dbReference type="InterPro" id="IPR001650">
    <property type="entry name" value="Helicase_C-like"/>
</dbReference>